<name>A0AAD9Q7R0_ACRCE</name>
<dbReference type="AlphaFoldDB" id="A0AAD9Q7R0"/>
<comment type="caution">
    <text evidence="3">The sequence shown here is derived from an EMBL/GenBank/DDBJ whole genome shotgun (WGS) entry which is preliminary data.</text>
</comment>
<dbReference type="PROSITE" id="PS50172">
    <property type="entry name" value="BRCT"/>
    <property type="match status" value="1"/>
</dbReference>
<dbReference type="InterPro" id="IPR036420">
    <property type="entry name" value="BRCT_dom_sf"/>
</dbReference>
<feature type="compositionally biased region" description="Low complexity" evidence="1">
    <location>
        <begin position="289"/>
        <end position="308"/>
    </location>
</feature>
<feature type="region of interest" description="Disordered" evidence="1">
    <location>
        <begin position="94"/>
        <end position="363"/>
    </location>
</feature>
<feature type="region of interest" description="Disordered" evidence="1">
    <location>
        <begin position="1"/>
        <end position="46"/>
    </location>
</feature>
<feature type="compositionally biased region" description="Basic and acidic residues" evidence="1">
    <location>
        <begin position="226"/>
        <end position="263"/>
    </location>
</feature>
<feature type="non-terminal residue" evidence="3">
    <location>
        <position position="1"/>
    </location>
</feature>
<feature type="compositionally biased region" description="Basic and acidic residues" evidence="1">
    <location>
        <begin position="498"/>
        <end position="511"/>
    </location>
</feature>
<sequence length="529" mass="58445">DIRSFFSPKGKAAKPVVSKSDEQRGKDSSKAKLSSKQDVKKSKQESKVMSRINFVTFGFEFYGRELSLVRAISSSIVDRSRGQLTGVGLVVVEKGSEEDEVTKKHNHKGSQQKKPRKFIDSDSDEDPLPPKMRKATSVPNKSSAKTKKTRKPASSEEVVKQSEKNKKSTDVVLVKESPEKPKATSALDFFGSSPVERASRNTYAKKRKQPTDESENDGLNNSIEEESVKGTEKRKNENVNGKTEEQPSKKRKEDPGSHFETKKPSPTKNKPVDKPPKTTPASKLAAKASTSDSSSNFPDSVLETPVQKPKTKSPKKTVTPTKEGKGIKKESPNMKKDPKNSVGSDVPNEVPPSLEKKKSNYRSFMARDGPRALGSKAIPEGEENCLEGLTFVITGVLESIERDDAVDLIQRYGGKVTGSARQCGTTQLDEEGLFELVKTRPGKQISYESPAAEKKPRKKLKSDSSETKEEVPREKLVKNWKKGDGNGERTGKPKRGSKAKEEFEAQAREIRGKLSKAKAEIERLKSNKK</sequence>
<feature type="compositionally biased region" description="Basic and acidic residues" evidence="1">
    <location>
        <begin position="322"/>
        <end position="339"/>
    </location>
</feature>
<reference evidence="3" key="2">
    <citation type="journal article" date="2023" name="Science">
        <title>Genomic signatures of disease resistance in endangered staghorn corals.</title>
        <authorList>
            <person name="Vollmer S.V."/>
            <person name="Selwyn J.D."/>
            <person name="Despard B.A."/>
            <person name="Roesel C.L."/>
        </authorList>
    </citation>
    <scope>NUCLEOTIDE SEQUENCE</scope>
    <source>
        <strain evidence="3">K2</strain>
    </source>
</reference>
<proteinExistence type="predicted"/>
<organism evidence="3 4">
    <name type="scientific">Acropora cervicornis</name>
    <name type="common">Staghorn coral</name>
    <dbReference type="NCBI Taxonomy" id="6130"/>
    <lineage>
        <taxon>Eukaryota</taxon>
        <taxon>Metazoa</taxon>
        <taxon>Cnidaria</taxon>
        <taxon>Anthozoa</taxon>
        <taxon>Hexacorallia</taxon>
        <taxon>Scleractinia</taxon>
        <taxon>Astrocoeniina</taxon>
        <taxon>Acroporidae</taxon>
        <taxon>Acropora</taxon>
    </lineage>
</organism>
<evidence type="ECO:0000259" key="2">
    <source>
        <dbReference type="PROSITE" id="PS50172"/>
    </source>
</evidence>
<dbReference type="SUPFAM" id="SSF52113">
    <property type="entry name" value="BRCT domain"/>
    <property type="match status" value="1"/>
</dbReference>
<evidence type="ECO:0000313" key="4">
    <source>
        <dbReference type="Proteomes" id="UP001249851"/>
    </source>
</evidence>
<dbReference type="InterPro" id="IPR001357">
    <property type="entry name" value="BRCT_dom"/>
</dbReference>
<dbReference type="Pfam" id="PF00533">
    <property type="entry name" value="BRCT"/>
    <property type="match status" value="1"/>
</dbReference>
<reference evidence="3" key="1">
    <citation type="journal article" date="2023" name="G3 (Bethesda)">
        <title>Whole genome assembly and annotation of the endangered Caribbean coral Acropora cervicornis.</title>
        <authorList>
            <person name="Selwyn J.D."/>
            <person name="Vollmer S.V."/>
        </authorList>
    </citation>
    <scope>NUCLEOTIDE SEQUENCE</scope>
    <source>
        <strain evidence="3">K2</strain>
    </source>
</reference>
<feature type="region of interest" description="Disordered" evidence="1">
    <location>
        <begin position="441"/>
        <end position="511"/>
    </location>
</feature>
<evidence type="ECO:0000313" key="3">
    <source>
        <dbReference type="EMBL" id="KAK2556327.1"/>
    </source>
</evidence>
<feature type="compositionally biased region" description="Basic and acidic residues" evidence="1">
    <location>
        <begin position="153"/>
        <end position="169"/>
    </location>
</feature>
<dbReference type="Gene3D" id="3.40.50.10190">
    <property type="entry name" value="BRCT domain"/>
    <property type="match status" value="1"/>
</dbReference>
<evidence type="ECO:0000256" key="1">
    <source>
        <dbReference type="SAM" id="MobiDB-lite"/>
    </source>
</evidence>
<gene>
    <name evidence="3" type="ORF">P5673_021549</name>
</gene>
<dbReference type="EMBL" id="JARQWQ010000056">
    <property type="protein sequence ID" value="KAK2556327.1"/>
    <property type="molecule type" value="Genomic_DNA"/>
</dbReference>
<feature type="domain" description="BRCT" evidence="2">
    <location>
        <begin position="381"/>
        <end position="417"/>
    </location>
</feature>
<feature type="compositionally biased region" description="Basic residues" evidence="1">
    <location>
        <begin position="104"/>
        <end position="116"/>
    </location>
</feature>
<accession>A0AAD9Q7R0</accession>
<dbReference type="Proteomes" id="UP001249851">
    <property type="component" value="Unassembled WGS sequence"/>
</dbReference>
<protein>
    <submittedName>
        <fullName evidence="3">Replication factor C subunit 1</fullName>
    </submittedName>
</protein>
<keyword evidence="4" id="KW-1185">Reference proteome</keyword>
<feature type="compositionally biased region" description="Basic and acidic residues" evidence="1">
    <location>
        <begin position="461"/>
        <end position="491"/>
    </location>
</feature>
<feature type="compositionally biased region" description="Basic and acidic residues" evidence="1">
    <location>
        <begin position="19"/>
        <end position="46"/>
    </location>
</feature>